<dbReference type="EMBL" id="CP014229">
    <property type="protein sequence ID" value="AMD89567.1"/>
    <property type="molecule type" value="Genomic_DNA"/>
</dbReference>
<dbReference type="AlphaFoldDB" id="A0A0X8JJ26"/>
<proteinExistence type="predicted"/>
<dbReference type="KEGG" id="dfi:AXF13_05250"/>
<dbReference type="RefSeq" id="WP_062251927.1">
    <property type="nucleotide sequence ID" value="NZ_CP014229.1"/>
</dbReference>
<dbReference type="STRING" id="44742.AXF13_05250"/>
<gene>
    <name evidence="1" type="ORF">AXF13_05250</name>
</gene>
<protein>
    <submittedName>
        <fullName evidence="1">Uncharacterized protein</fullName>
    </submittedName>
</protein>
<keyword evidence="2" id="KW-1185">Reference proteome</keyword>
<evidence type="ECO:0000313" key="2">
    <source>
        <dbReference type="Proteomes" id="UP000069241"/>
    </source>
</evidence>
<reference evidence="2" key="1">
    <citation type="submission" date="2016-02" db="EMBL/GenBank/DDBJ databases">
        <authorList>
            <person name="Holder M.E."/>
            <person name="Ajami N.J."/>
            <person name="Petrosino J.F."/>
        </authorList>
    </citation>
    <scope>NUCLEOTIDE SEQUENCE [LARGE SCALE GENOMIC DNA]</scope>
    <source>
        <strain evidence="2">CCUG 45958</strain>
    </source>
</reference>
<organism evidence="1 2">
    <name type="scientific">Desulfovibrio fairfieldensis</name>
    <dbReference type="NCBI Taxonomy" id="44742"/>
    <lineage>
        <taxon>Bacteria</taxon>
        <taxon>Pseudomonadati</taxon>
        <taxon>Thermodesulfobacteriota</taxon>
        <taxon>Desulfovibrionia</taxon>
        <taxon>Desulfovibrionales</taxon>
        <taxon>Desulfovibrionaceae</taxon>
        <taxon>Desulfovibrio</taxon>
    </lineage>
</organism>
<accession>A0A0X8JJ26</accession>
<name>A0A0X8JJ26_9BACT</name>
<sequence length="139" mass="15943">MFIDFLKTYLPPSTGKFDISGKELRAIGLYRQNQRRNEGSGGDWSALLNTALRIHKTISGEVPLPFRDSGAQRDFSGKAPQRQRRADITNPFGYCRPDTRQSQKTKLCSHDRLFDIESQFHSLLKIISSLPNWIFLLPF</sequence>
<evidence type="ECO:0000313" key="1">
    <source>
        <dbReference type="EMBL" id="AMD89567.1"/>
    </source>
</evidence>
<dbReference type="Proteomes" id="UP000069241">
    <property type="component" value="Chromosome"/>
</dbReference>